<accession>A0A9P0Z3S9</accession>
<organism evidence="1 2">
    <name type="scientific">Cuscuta europaea</name>
    <name type="common">European dodder</name>
    <dbReference type="NCBI Taxonomy" id="41803"/>
    <lineage>
        <taxon>Eukaryota</taxon>
        <taxon>Viridiplantae</taxon>
        <taxon>Streptophyta</taxon>
        <taxon>Embryophyta</taxon>
        <taxon>Tracheophyta</taxon>
        <taxon>Spermatophyta</taxon>
        <taxon>Magnoliopsida</taxon>
        <taxon>eudicotyledons</taxon>
        <taxon>Gunneridae</taxon>
        <taxon>Pentapetalae</taxon>
        <taxon>asterids</taxon>
        <taxon>lamiids</taxon>
        <taxon>Solanales</taxon>
        <taxon>Convolvulaceae</taxon>
        <taxon>Cuscuteae</taxon>
        <taxon>Cuscuta</taxon>
        <taxon>Cuscuta subgen. Cuscuta</taxon>
    </lineage>
</organism>
<dbReference type="AlphaFoldDB" id="A0A9P0Z3S9"/>
<evidence type="ECO:0000313" key="1">
    <source>
        <dbReference type="EMBL" id="CAH9085359.1"/>
    </source>
</evidence>
<reference evidence="1" key="1">
    <citation type="submission" date="2022-07" db="EMBL/GenBank/DDBJ databases">
        <authorList>
            <person name="Macas J."/>
            <person name="Novak P."/>
            <person name="Neumann P."/>
        </authorList>
    </citation>
    <scope>NUCLEOTIDE SEQUENCE</scope>
</reference>
<gene>
    <name evidence="1" type="ORF">CEURO_LOCUS9354</name>
</gene>
<dbReference type="Proteomes" id="UP001152484">
    <property type="component" value="Unassembled WGS sequence"/>
</dbReference>
<proteinExistence type="predicted"/>
<dbReference type="EMBL" id="CAMAPE010000018">
    <property type="protein sequence ID" value="CAH9085359.1"/>
    <property type="molecule type" value="Genomic_DNA"/>
</dbReference>
<keyword evidence="2" id="KW-1185">Reference proteome</keyword>
<comment type="caution">
    <text evidence="1">The sequence shown here is derived from an EMBL/GenBank/DDBJ whole genome shotgun (WGS) entry which is preliminary data.</text>
</comment>
<sequence>MPAIGFGTHIATLETSFTRTNHFVPEIVVNTSVPTNCVALHIVHGDFTVPVPYDCDLEASPGRLTIQTAIDSDGPPVTASKTAVTAGVVDQIVMVPTDAHIIEANAAP</sequence>
<name>A0A9P0Z3S9_CUSEU</name>
<evidence type="ECO:0000313" key="2">
    <source>
        <dbReference type="Proteomes" id="UP001152484"/>
    </source>
</evidence>
<protein>
    <submittedName>
        <fullName evidence="1">Uncharacterized protein</fullName>
    </submittedName>
</protein>